<dbReference type="Proteomes" id="UP000664132">
    <property type="component" value="Unassembled WGS sequence"/>
</dbReference>
<feature type="region of interest" description="Disordered" evidence="1">
    <location>
        <begin position="21"/>
        <end position="112"/>
    </location>
</feature>
<protein>
    <submittedName>
        <fullName evidence="2">Uncharacterized protein</fullName>
    </submittedName>
</protein>
<comment type="caution">
    <text evidence="2">The sequence shown here is derived from an EMBL/GenBank/DDBJ whole genome shotgun (WGS) entry which is preliminary data.</text>
</comment>
<feature type="compositionally biased region" description="Polar residues" evidence="1">
    <location>
        <begin position="36"/>
        <end position="60"/>
    </location>
</feature>
<feature type="compositionally biased region" description="Low complexity" evidence="1">
    <location>
        <begin position="65"/>
        <end position="79"/>
    </location>
</feature>
<reference evidence="2" key="1">
    <citation type="submission" date="2021-02" db="EMBL/GenBank/DDBJ databases">
        <title>Genome sequence Cadophora malorum strain M34.</title>
        <authorList>
            <person name="Stefanovic E."/>
            <person name="Vu D."/>
            <person name="Scully C."/>
            <person name="Dijksterhuis J."/>
            <person name="Roader J."/>
            <person name="Houbraken J."/>
        </authorList>
    </citation>
    <scope>NUCLEOTIDE SEQUENCE</scope>
    <source>
        <strain evidence="2">M34</strain>
    </source>
</reference>
<gene>
    <name evidence="2" type="ORF">IFR04_005889</name>
</gene>
<evidence type="ECO:0000313" key="3">
    <source>
        <dbReference type="Proteomes" id="UP000664132"/>
    </source>
</evidence>
<feature type="compositionally biased region" description="Basic and acidic residues" evidence="1">
    <location>
        <begin position="97"/>
        <end position="112"/>
    </location>
</feature>
<dbReference type="EMBL" id="JAFJYH010000073">
    <property type="protein sequence ID" value="KAG4421020.1"/>
    <property type="molecule type" value="Genomic_DNA"/>
</dbReference>
<keyword evidence="3" id="KW-1185">Reference proteome</keyword>
<evidence type="ECO:0000256" key="1">
    <source>
        <dbReference type="SAM" id="MobiDB-lite"/>
    </source>
</evidence>
<dbReference type="AlphaFoldDB" id="A0A8H7TG48"/>
<sequence>MVDVEGGSLISHLKLTLSPAYWTKRQGKGIPDPTFATGTSVADSKNALPSSSSTEATTSLKPEGPAQLSQPQQPQSDSNDPPPPYSSALSEGWEILPRYREEEEEERPGSRS</sequence>
<name>A0A8H7TG48_9HELO</name>
<accession>A0A8H7TG48</accession>
<organism evidence="2 3">
    <name type="scientific">Cadophora malorum</name>
    <dbReference type="NCBI Taxonomy" id="108018"/>
    <lineage>
        <taxon>Eukaryota</taxon>
        <taxon>Fungi</taxon>
        <taxon>Dikarya</taxon>
        <taxon>Ascomycota</taxon>
        <taxon>Pezizomycotina</taxon>
        <taxon>Leotiomycetes</taxon>
        <taxon>Helotiales</taxon>
        <taxon>Ploettnerulaceae</taxon>
        <taxon>Cadophora</taxon>
    </lineage>
</organism>
<dbReference type="OrthoDB" id="3598008at2759"/>
<evidence type="ECO:0000313" key="2">
    <source>
        <dbReference type="EMBL" id="KAG4421020.1"/>
    </source>
</evidence>
<proteinExistence type="predicted"/>